<sequence length="81" mass="8967">MLGRMSSSNTAACRPRQRIGPVGASLLAKRPVQTQKTGRLDNRFREQARSHKNLCTTPSASALGRMPSSNMSVCRPRMPLW</sequence>
<accession>A0AAD0MZ07</accession>
<feature type="compositionally biased region" description="Polar residues" evidence="1">
    <location>
        <begin position="1"/>
        <end position="11"/>
    </location>
</feature>
<protein>
    <submittedName>
        <fullName evidence="2">Uncharacterized protein</fullName>
    </submittedName>
</protein>
<evidence type="ECO:0000256" key="1">
    <source>
        <dbReference type="SAM" id="MobiDB-lite"/>
    </source>
</evidence>
<dbReference type="Proteomes" id="UP000240475">
    <property type="component" value="Chromosome"/>
</dbReference>
<reference evidence="2 3" key="1">
    <citation type="submission" date="2018-04" db="EMBL/GenBank/DDBJ databases">
        <authorList>
            <person name="Cha J.-S."/>
        </authorList>
    </citation>
    <scope>NUCLEOTIDE SEQUENCE [LARGE SCALE GENOMIC DNA]</scope>
    <source>
        <strain evidence="2 3">LMG5095</strain>
    </source>
</reference>
<evidence type="ECO:0000313" key="3">
    <source>
        <dbReference type="Proteomes" id="UP000240475"/>
    </source>
</evidence>
<dbReference type="EMBL" id="CP028490">
    <property type="protein sequence ID" value="AVX25099.1"/>
    <property type="molecule type" value="Genomic_DNA"/>
</dbReference>
<name>A0AAD0MZ07_PSESX</name>
<organism evidence="2 3">
    <name type="scientific">Pseudomonas syringae pv. atrofaciens</name>
    <dbReference type="NCBI Taxonomy" id="192087"/>
    <lineage>
        <taxon>Bacteria</taxon>
        <taxon>Pseudomonadati</taxon>
        <taxon>Pseudomonadota</taxon>
        <taxon>Gammaproteobacteria</taxon>
        <taxon>Pseudomonadales</taxon>
        <taxon>Pseudomonadaceae</taxon>
        <taxon>Pseudomonas</taxon>
        <taxon>Pseudomonas syringae</taxon>
    </lineage>
</organism>
<proteinExistence type="predicted"/>
<feature type="region of interest" description="Disordered" evidence="1">
    <location>
        <begin position="57"/>
        <end position="81"/>
    </location>
</feature>
<gene>
    <name evidence="2" type="ORF">DA456_17730</name>
</gene>
<evidence type="ECO:0000313" key="2">
    <source>
        <dbReference type="EMBL" id="AVX25099.1"/>
    </source>
</evidence>
<dbReference type="AlphaFoldDB" id="A0AAD0MZ07"/>
<feature type="region of interest" description="Disordered" evidence="1">
    <location>
        <begin position="1"/>
        <end position="20"/>
    </location>
</feature>